<evidence type="ECO:0000313" key="3">
    <source>
        <dbReference type="Proteomes" id="UP000183649"/>
    </source>
</evidence>
<dbReference type="InterPro" id="IPR038158">
    <property type="entry name" value="H-NOX_domain_sf"/>
</dbReference>
<dbReference type="OrthoDB" id="7266652at2"/>
<dbReference type="SUPFAM" id="SSF111126">
    <property type="entry name" value="Ligand-binding domain in the NO signalling and Golgi transport"/>
    <property type="match status" value="1"/>
</dbReference>
<protein>
    <submittedName>
        <fullName evidence="2">Heme NO binding</fullName>
    </submittedName>
</protein>
<proteinExistence type="predicted"/>
<dbReference type="EMBL" id="CYHF01000001">
    <property type="protein sequence ID" value="CUA93298.1"/>
    <property type="molecule type" value="Genomic_DNA"/>
</dbReference>
<dbReference type="Proteomes" id="UP000183649">
    <property type="component" value="Unassembled WGS sequence"/>
</dbReference>
<reference evidence="3" key="1">
    <citation type="submission" date="2015-08" db="EMBL/GenBank/DDBJ databases">
        <authorList>
            <person name="Varghese N."/>
        </authorList>
    </citation>
    <scope>NUCLEOTIDE SEQUENCE [LARGE SCALE GENOMIC DNA]</scope>
    <source>
        <strain evidence="3">DSM 18181</strain>
    </source>
</reference>
<dbReference type="GO" id="GO:0020037">
    <property type="term" value="F:heme binding"/>
    <property type="evidence" value="ECO:0007669"/>
    <property type="project" value="InterPro"/>
</dbReference>
<dbReference type="InterPro" id="IPR011644">
    <property type="entry name" value="Heme_NO-bd"/>
</dbReference>
<gene>
    <name evidence="2" type="ORF">Ga0061069_101179</name>
</gene>
<name>A0A0K6HR96_9BURK</name>
<sequence length="204" mass="22769">MIGLIQQTLLGLLDASGVPDARAEVLRRVGLPAEMHFRIDTDYDDDQADALLAQSCAVLNLTQEQAFEAFATAFLAATRQRFPAFYAMSRNSRAFLARQAAIHNVMASGLRNPDRRRVINDKFQIISLGNGDLRVVYNSPRRWCGLYLALAREVARFYGDRLEITVAECRQRGDGQCAFQLHWPDLQGPTTPAETTAGASEHRE</sequence>
<organism evidence="2 3">
    <name type="scientific">Thiomonas bhubaneswarensis</name>
    <dbReference type="NCBI Taxonomy" id="339866"/>
    <lineage>
        <taxon>Bacteria</taxon>
        <taxon>Pseudomonadati</taxon>
        <taxon>Pseudomonadota</taxon>
        <taxon>Betaproteobacteria</taxon>
        <taxon>Burkholderiales</taxon>
        <taxon>Thiomonas</taxon>
    </lineage>
</organism>
<dbReference type="STRING" id="339866.GCA_001418255_00177"/>
<dbReference type="RefSeq" id="WP_055449144.1">
    <property type="nucleotide sequence ID" value="NZ_CYHF01000001.1"/>
</dbReference>
<feature type="domain" description="Heme NO-binding" evidence="1">
    <location>
        <begin position="3"/>
        <end position="165"/>
    </location>
</feature>
<dbReference type="AlphaFoldDB" id="A0A0K6HR96"/>
<keyword evidence="3" id="KW-1185">Reference proteome</keyword>
<dbReference type="InterPro" id="IPR024096">
    <property type="entry name" value="NO_sig/Golgi_transp_ligand-bd"/>
</dbReference>
<evidence type="ECO:0000259" key="1">
    <source>
        <dbReference type="Pfam" id="PF07700"/>
    </source>
</evidence>
<dbReference type="Pfam" id="PF07700">
    <property type="entry name" value="HNOB"/>
    <property type="match status" value="1"/>
</dbReference>
<dbReference type="Gene3D" id="3.90.1520.10">
    <property type="entry name" value="H-NOX domain"/>
    <property type="match status" value="1"/>
</dbReference>
<evidence type="ECO:0000313" key="2">
    <source>
        <dbReference type="EMBL" id="CUA93298.1"/>
    </source>
</evidence>
<accession>A0A0K6HR96</accession>